<evidence type="ECO:0000256" key="1">
    <source>
        <dbReference type="SAM" id="MobiDB-lite"/>
    </source>
</evidence>
<feature type="region of interest" description="Disordered" evidence="1">
    <location>
        <begin position="158"/>
        <end position="183"/>
    </location>
</feature>
<name>A0A267DJ72_9PLAT</name>
<proteinExistence type="predicted"/>
<comment type="caution">
    <text evidence="4">The sequence shown here is derived from an EMBL/GenBank/DDBJ whole genome shotgun (WGS) entry which is preliminary data.</text>
</comment>
<sequence>MSSSRVRKASESPVENGIAVSPGVPCCLHAEPDPSKPGHALNGCLDPGDLMIDPDEPGDAVKLVCSNAHCSHSLWAHADCFGRWERVLLNASKLRAPGTMGKIRCPCGRGQVSRDTRQSPPQLIAAGVRKRQTNGLVAGGSSYSPTDMISRRFRHLSNSSNQSGNFSLSPPQTDGNAPGAPLPFSSPVYTAAAAASASGGGHSRGNIFQRRSDNYDSLKALPRWKQNKFHIVTEDDSSTENDELKSLVLTTLTACRCPTVACVLCSRQMPVYDHFPLVDGTFFLSPLRHNKDSPACGKGYLHAVCMHCACVSTLHSRCRFCQRVWDGSHLLIGGVYLFDVFACCPCCPDRLMCAHCRRPAVKDSAELPSAFSHFSQAAACAHCRAQDFHFVKPAGHIFRQVGAAAAATAAATTGSGAAAASF</sequence>
<protein>
    <submittedName>
        <fullName evidence="4">Uncharacterized protein</fullName>
    </submittedName>
</protein>
<feature type="domain" description="Headcase middle" evidence="3">
    <location>
        <begin position="202"/>
        <end position="393"/>
    </location>
</feature>
<dbReference type="Proteomes" id="UP000215902">
    <property type="component" value="Unassembled WGS sequence"/>
</dbReference>
<feature type="domain" description="Headcase N-terminal" evidence="2">
    <location>
        <begin position="50"/>
        <end position="93"/>
    </location>
</feature>
<dbReference type="Pfam" id="PF16002">
    <property type="entry name" value="Headcase"/>
    <property type="match status" value="1"/>
</dbReference>
<evidence type="ECO:0000259" key="2">
    <source>
        <dbReference type="Pfam" id="PF15353"/>
    </source>
</evidence>
<organism evidence="4 5">
    <name type="scientific">Macrostomum lignano</name>
    <dbReference type="NCBI Taxonomy" id="282301"/>
    <lineage>
        <taxon>Eukaryota</taxon>
        <taxon>Metazoa</taxon>
        <taxon>Spiralia</taxon>
        <taxon>Lophotrochozoa</taxon>
        <taxon>Platyhelminthes</taxon>
        <taxon>Rhabditophora</taxon>
        <taxon>Macrostomorpha</taxon>
        <taxon>Macrostomida</taxon>
        <taxon>Macrostomidae</taxon>
        <taxon>Macrostomum</taxon>
    </lineage>
</organism>
<reference evidence="4 5" key="1">
    <citation type="submission" date="2017-06" db="EMBL/GenBank/DDBJ databases">
        <title>A platform for efficient transgenesis in Macrostomum lignano, a flatworm model organism for stem cell research.</title>
        <authorList>
            <person name="Berezikov E."/>
        </authorList>
    </citation>
    <scope>NUCLEOTIDE SEQUENCE [LARGE SCALE GENOMIC DNA]</scope>
    <source>
        <strain evidence="4">DV1</strain>
        <tissue evidence="4">Whole organism</tissue>
    </source>
</reference>
<gene>
    <name evidence="4" type="ORF">BOX15_Mlig022339g2</name>
</gene>
<dbReference type="InterPro" id="IPR054537">
    <property type="entry name" value="HECA_N"/>
</dbReference>
<evidence type="ECO:0000259" key="3">
    <source>
        <dbReference type="Pfam" id="PF16002"/>
    </source>
</evidence>
<dbReference type="AlphaFoldDB" id="A0A267DJ72"/>
<dbReference type="OrthoDB" id="10012848at2759"/>
<dbReference type="Pfam" id="PF15353">
    <property type="entry name" value="HECA_N"/>
    <property type="match status" value="1"/>
</dbReference>
<dbReference type="EMBL" id="NIVC01003928">
    <property type="protein sequence ID" value="PAA49265.1"/>
    <property type="molecule type" value="Genomic_DNA"/>
</dbReference>
<accession>A0A267DJ72</accession>
<keyword evidence="5" id="KW-1185">Reference proteome</keyword>
<feature type="compositionally biased region" description="Polar residues" evidence="1">
    <location>
        <begin position="158"/>
        <end position="175"/>
    </location>
</feature>
<dbReference type="InterPro" id="IPR026066">
    <property type="entry name" value="Headcase"/>
</dbReference>
<dbReference type="PANTHER" id="PTHR13425:SF3">
    <property type="entry name" value="HEADCASE PROTEIN HOMOLOG"/>
    <property type="match status" value="1"/>
</dbReference>
<dbReference type="InterPro" id="IPR031947">
    <property type="entry name" value="Headcase_mid"/>
</dbReference>
<evidence type="ECO:0000313" key="4">
    <source>
        <dbReference type="EMBL" id="PAA49265.1"/>
    </source>
</evidence>
<evidence type="ECO:0000313" key="5">
    <source>
        <dbReference type="Proteomes" id="UP000215902"/>
    </source>
</evidence>
<dbReference type="PANTHER" id="PTHR13425">
    <property type="entry name" value="HEADCASE PROTEIN"/>
    <property type="match status" value="1"/>
</dbReference>